<dbReference type="GO" id="GO:0005524">
    <property type="term" value="F:ATP binding"/>
    <property type="evidence" value="ECO:0007669"/>
    <property type="project" value="UniProtKB-KW"/>
</dbReference>
<evidence type="ECO:0000256" key="9">
    <source>
        <dbReference type="SAM" id="MobiDB-lite"/>
    </source>
</evidence>
<dbReference type="InterPro" id="IPR017449">
    <property type="entry name" value="Pro-tRNA_synth_II"/>
</dbReference>
<dbReference type="Pfam" id="PF03129">
    <property type="entry name" value="HGTP_anticodon"/>
    <property type="match status" value="1"/>
</dbReference>
<dbReference type="NCBIfam" id="TIGR00408">
    <property type="entry name" value="proS_fam_I"/>
    <property type="match status" value="1"/>
</dbReference>
<keyword evidence="3" id="KW-0547">Nucleotide-binding</keyword>
<dbReference type="InterPro" id="IPR006195">
    <property type="entry name" value="aa-tRNA-synth_II"/>
</dbReference>
<evidence type="ECO:0000256" key="5">
    <source>
        <dbReference type="ARBA" id="ARBA00022917"/>
    </source>
</evidence>
<feature type="compositionally biased region" description="Basic residues" evidence="9">
    <location>
        <begin position="58"/>
        <end position="67"/>
    </location>
</feature>
<dbReference type="CDD" id="cd00778">
    <property type="entry name" value="ProRS_core_arch_euk"/>
    <property type="match status" value="1"/>
</dbReference>
<feature type="region of interest" description="Disordered" evidence="9">
    <location>
        <begin position="1"/>
        <end position="96"/>
    </location>
</feature>
<evidence type="ECO:0000256" key="8">
    <source>
        <dbReference type="ARBA" id="ARBA00047671"/>
    </source>
</evidence>
<dbReference type="Pfam" id="PF04073">
    <property type="entry name" value="tRNA_edit"/>
    <property type="match status" value="1"/>
</dbReference>
<organism evidence="11 12">
    <name type="scientific">Cyclotella cryptica</name>
    <dbReference type="NCBI Taxonomy" id="29204"/>
    <lineage>
        <taxon>Eukaryota</taxon>
        <taxon>Sar</taxon>
        <taxon>Stramenopiles</taxon>
        <taxon>Ochrophyta</taxon>
        <taxon>Bacillariophyta</taxon>
        <taxon>Coscinodiscophyceae</taxon>
        <taxon>Thalassiosirophycidae</taxon>
        <taxon>Stephanodiscales</taxon>
        <taxon>Stephanodiscaceae</taxon>
        <taxon>Cyclotella</taxon>
    </lineage>
</organism>
<keyword evidence="4" id="KW-0067">ATP-binding</keyword>
<dbReference type="AlphaFoldDB" id="A0ABD3NUF6"/>
<dbReference type="GO" id="GO:0006399">
    <property type="term" value="P:tRNA metabolic process"/>
    <property type="evidence" value="ECO:0007669"/>
    <property type="project" value="UniProtKB-ARBA"/>
</dbReference>
<feature type="compositionally biased region" description="Basic residues" evidence="9">
    <location>
        <begin position="17"/>
        <end position="34"/>
    </location>
</feature>
<comment type="catalytic activity">
    <reaction evidence="8">
        <text>tRNA(Pro) + L-proline + ATP = L-prolyl-tRNA(Pro) + AMP + diphosphate</text>
        <dbReference type="Rhea" id="RHEA:14305"/>
        <dbReference type="Rhea" id="RHEA-COMP:9700"/>
        <dbReference type="Rhea" id="RHEA-COMP:9702"/>
        <dbReference type="ChEBI" id="CHEBI:30616"/>
        <dbReference type="ChEBI" id="CHEBI:33019"/>
        <dbReference type="ChEBI" id="CHEBI:60039"/>
        <dbReference type="ChEBI" id="CHEBI:78442"/>
        <dbReference type="ChEBI" id="CHEBI:78532"/>
        <dbReference type="ChEBI" id="CHEBI:456215"/>
        <dbReference type="EC" id="6.1.1.15"/>
    </reaction>
</comment>
<dbReference type="SUPFAM" id="SSF55826">
    <property type="entry name" value="YbaK/ProRS associated domain"/>
    <property type="match status" value="1"/>
</dbReference>
<feature type="compositionally biased region" description="Low complexity" evidence="9">
    <location>
        <begin position="72"/>
        <end position="94"/>
    </location>
</feature>
<dbReference type="Gene3D" id="3.40.50.800">
    <property type="entry name" value="Anticodon-binding domain"/>
    <property type="match status" value="1"/>
</dbReference>
<keyword evidence="5" id="KW-0648">Protein biosynthesis</keyword>
<dbReference type="InterPro" id="IPR002314">
    <property type="entry name" value="aa-tRNA-synt_IIb"/>
</dbReference>
<evidence type="ECO:0000256" key="1">
    <source>
        <dbReference type="ARBA" id="ARBA00012831"/>
    </source>
</evidence>
<dbReference type="InterPro" id="IPR007214">
    <property type="entry name" value="YbaK/aa-tRNA-synth-assoc-dom"/>
</dbReference>
<accession>A0ABD3NUF6</accession>
<dbReference type="InterPro" id="IPR036754">
    <property type="entry name" value="YbaK/aa-tRNA-synt-asso_dom_sf"/>
</dbReference>
<dbReference type="PANTHER" id="PTHR43382">
    <property type="entry name" value="PROLYL-TRNA SYNTHETASE"/>
    <property type="match status" value="1"/>
</dbReference>
<keyword evidence="2" id="KW-0436">Ligase</keyword>
<dbReference type="Gene3D" id="3.90.960.10">
    <property type="entry name" value="YbaK/aminoacyl-tRNA synthetase-associated domain"/>
    <property type="match status" value="1"/>
</dbReference>
<evidence type="ECO:0000256" key="3">
    <source>
        <dbReference type="ARBA" id="ARBA00022741"/>
    </source>
</evidence>
<evidence type="ECO:0000313" key="11">
    <source>
        <dbReference type="EMBL" id="KAL3779267.1"/>
    </source>
</evidence>
<dbReference type="PANTHER" id="PTHR43382:SF2">
    <property type="entry name" value="BIFUNCTIONAL GLUTAMATE_PROLINE--TRNA LIGASE"/>
    <property type="match status" value="1"/>
</dbReference>
<dbReference type="GO" id="GO:0004827">
    <property type="term" value="F:proline-tRNA ligase activity"/>
    <property type="evidence" value="ECO:0007669"/>
    <property type="project" value="UniProtKB-EC"/>
</dbReference>
<dbReference type="InterPro" id="IPR004154">
    <property type="entry name" value="Anticodon-bd"/>
</dbReference>
<dbReference type="InterPro" id="IPR004499">
    <property type="entry name" value="Pro-tRNA-ligase_IIa_arc-type"/>
</dbReference>
<dbReference type="GO" id="GO:0006412">
    <property type="term" value="P:translation"/>
    <property type="evidence" value="ECO:0007669"/>
    <property type="project" value="UniProtKB-KW"/>
</dbReference>
<dbReference type="EMBL" id="JABMIG020000397">
    <property type="protein sequence ID" value="KAL3779267.1"/>
    <property type="molecule type" value="Genomic_DNA"/>
</dbReference>
<feature type="compositionally biased region" description="Pro residues" evidence="9">
    <location>
        <begin position="37"/>
        <end position="49"/>
    </location>
</feature>
<comment type="caution">
    <text evidence="11">The sequence shown here is derived from an EMBL/GenBank/DDBJ whole genome shotgun (WGS) entry which is preliminary data.</text>
</comment>
<protein>
    <recommendedName>
        <fullName evidence="1">proline--tRNA ligase</fullName>
        <ecNumber evidence="1">6.1.1.15</ecNumber>
    </recommendedName>
    <alternativeName>
        <fullName evidence="7">Prolyl-tRNA synthetase</fullName>
    </alternativeName>
</protein>
<keyword evidence="6" id="KW-0030">Aminoacyl-tRNA synthetase</keyword>
<dbReference type="InterPro" id="IPR045864">
    <property type="entry name" value="aa-tRNA-synth_II/BPL/LPL"/>
</dbReference>
<dbReference type="Proteomes" id="UP001516023">
    <property type="component" value="Unassembled WGS sequence"/>
</dbReference>
<evidence type="ECO:0000313" key="12">
    <source>
        <dbReference type="Proteomes" id="UP001516023"/>
    </source>
</evidence>
<evidence type="ECO:0000256" key="2">
    <source>
        <dbReference type="ARBA" id="ARBA00022598"/>
    </source>
</evidence>
<gene>
    <name evidence="11" type="ORF">HJC23_009204</name>
</gene>
<dbReference type="SUPFAM" id="SSF55681">
    <property type="entry name" value="Class II aaRS and biotin synthetases"/>
    <property type="match status" value="1"/>
</dbReference>
<name>A0ABD3NUF6_9STRA</name>
<evidence type="ECO:0000256" key="6">
    <source>
        <dbReference type="ARBA" id="ARBA00023146"/>
    </source>
</evidence>
<feature type="compositionally biased region" description="Polar residues" evidence="9">
    <location>
        <begin position="1"/>
        <end position="14"/>
    </location>
</feature>
<dbReference type="PROSITE" id="PS50862">
    <property type="entry name" value="AA_TRNA_LIGASE_II"/>
    <property type="match status" value="1"/>
</dbReference>
<keyword evidence="12" id="KW-1185">Reference proteome</keyword>
<feature type="domain" description="Aminoacyl-transfer RNA synthetases class-II family profile" evidence="10">
    <location>
        <begin position="270"/>
        <end position="508"/>
    </location>
</feature>
<dbReference type="Pfam" id="PF00587">
    <property type="entry name" value="tRNA-synt_2b"/>
    <property type="match status" value="1"/>
</dbReference>
<evidence type="ECO:0000259" key="10">
    <source>
        <dbReference type="PROSITE" id="PS50862"/>
    </source>
</evidence>
<dbReference type="SUPFAM" id="SSF52954">
    <property type="entry name" value="Class II aaRS ABD-related"/>
    <property type="match status" value="1"/>
</dbReference>
<dbReference type="HAMAP" id="MF_01571">
    <property type="entry name" value="Pro_tRNA_synth_type3"/>
    <property type="match status" value="1"/>
</dbReference>
<dbReference type="FunFam" id="3.30.930.10:FF:000037">
    <property type="entry name" value="Proline--tRNA ligase"/>
    <property type="match status" value="1"/>
</dbReference>
<evidence type="ECO:0000256" key="4">
    <source>
        <dbReference type="ARBA" id="ARBA00022840"/>
    </source>
</evidence>
<dbReference type="InterPro" id="IPR002316">
    <property type="entry name" value="Pro-tRNA-ligase_IIa"/>
</dbReference>
<reference evidence="11 12" key="1">
    <citation type="journal article" date="2020" name="G3 (Bethesda)">
        <title>Improved Reference Genome for Cyclotella cryptica CCMP332, a Model for Cell Wall Morphogenesis, Salinity Adaptation, and Lipid Production in Diatoms (Bacillariophyta).</title>
        <authorList>
            <person name="Roberts W.R."/>
            <person name="Downey K.M."/>
            <person name="Ruck E.C."/>
            <person name="Traller J.C."/>
            <person name="Alverson A.J."/>
        </authorList>
    </citation>
    <scope>NUCLEOTIDE SEQUENCE [LARGE SCALE GENOMIC DNA]</scope>
    <source>
        <strain evidence="11 12">CCMP332</strain>
    </source>
</reference>
<dbReference type="InterPro" id="IPR036621">
    <property type="entry name" value="Anticodon-bd_dom_sf"/>
</dbReference>
<evidence type="ECO:0000256" key="7">
    <source>
        <dbReference type="ARBA" id="ARBA00029731"/>
    </source>
</evidence>
<proteinExistence type="inferred from homology"/>
<dbReference type="EC" id="6.1.1.15" evidence="1"/>
<dbReference type="PRINTS" id="PR01046">
    <property type="entry name" value="TRNASYNTHPRO"/>
</dbReference>
<dbReference type="Gene3D" id="3.30.930.10">
    <property type="entry name" value="Bira Bifunctional Protein, Domain 2"/>
    <property type="match status" value="1"/>
</dbReference>
<sequence length="958" mass="108892">MTQAATAPSSNNPFHLNLHHGRHVHPDRRPRRYQQPHPRPPRLPQPPPQHLHAPPLGHRGRTPHQRPPRPTPTNATPKTSSSRTRSTGSSSSRTDVNTKELASLLKLDGKVNLRLADEELLLQKLGVKKGCLGPLAIMNNVDKDVTLVLDESLLAKVKVHSHPLRNDASVVLAPEDLMTFVRGYCEPVVVKFSEKMGGKVPSSRPEGEKGLRSLGLRRGRVVPVRGRMLIRSRQRRSENFAMWYSDVIVLSEMISYYDISGCYILRPWSYKIWELIQDWFNIQIRKLGVENSYFPMFQRPPREGEGSRGRIRPEVAWVTKSGDGDLAAPIAVRPTSETIMYPAFADWIRSHRDLPLKLNQWSNVVRWEFKDPTPFLRTREFLWQEGHTAHASYEDADVMVRQALDLYRRVYEELLAIPVIPGYKTEKEKFAGGHQTTTVEAYIPVSGRAIQGATSHNLGQNFGKMFDINYQDEKGETQIAWQTSWGLTTRTIGVMVMVHGDDTGLILPPRVAPLQCVIVPIVSKTFPLENVAPYCEEILKSLEEKNIRCKLDDRSIYNPGWKYAHWEQRASPFVSRWVPVIWKIVKLVSWFVLEIDVGIGTLASSIVTKLEEIQSNMFAKAKEFRDSHLVQVTEWKDFVPNLELHNLVLTPWCGGEHTDWEEWVKEKSREESLQNRGEEGEDARAATSVAAKTFRRWMRDEVYCEWVASDVLGALGSIVLISVGCYESTRGLFESVRGLSIHDPRHHDHHGVKQHPYLHPPVSPCSIHSVASAGDQHTHFERIRIHSIPQSPTCSCRHNDNACCPTETRPFGHILQQKATNIQPQNISMGTFPRNRTAALRPHRFVPPRGPSPFLVRILQPSQYDQAVFKYMAQTSCSRAEAQGNMDAYFNNAADWAYQKQEEARGRPVVDYTELRPAQAVKVVTWAAFVTPFLGRCAYLIAFTDKGWGISLDDILNF</sequence>
<dbReference type="InterPro" id="IPR033721">
    <property type="entry name" value="ProRS_core_arch_euk"/>
</dbReference>
<dbReference type="Gene3D" id="3.30.110.30">
    <property type="entry name" value="C-terminal domain of ProRS"/>
    <property type="match status" value="1"/>
</dbReference>